<dbReference type="Proteomes" id="UP001651158">
    <property type="component" value="Unassembled WGS sequence"/>
</dbReference>
<dbReference type="InterPro" id="IPR029044">
    <property type="entry name" value="Nucleotide-diphossugar_trans"/>
</dbReference>
<dbReference type="PANTHER" id="PTHR19300:SF57">
    <property type="entry name" value="BETA-1,4-N-ACETYLGALACTOSAMINYLTRANSFERASE"/>
    <property type="match status" value="1"/>
</dbReference>
<comment type="function">
    <text evidence="11">Catalyses the transfer of galactose onto proteins or lipids.</text>
</comment>
<feature type="domain" description="Galactosyltransferase N-terminal" evidence="13">
    <location>
        <begin position="106"/>
        <end position="200"/>
    </location>
</feature>
<evidence type="ECO:0000256" key="10">
    <source>
        <dbReference type="ARBA" id="ARBA00023180"/>
    </source>
</evidence>
<feature type="domain" description="Galactosyltransferase C-terminal" evidence="12">
    <location>
        <begin position="222"/>
        <end position="278"/>
    </location>
</feature>
<dbReference type="SUPFAM" id="SSF53448">
    <property type="entry name" value="Nucleotide-diphospho-sugar transferases"/>
    <property type="match status" value="1"/>
</dbReference>
<dbReference type="PRINTS" id="PR02050">
    <property type="entry name" value="B14GALTRFASE"/>
</dbReference>
<comment type="subcellular location">
    <subcellularLocation>
        <location evidence="1">Membrane</location>
        <topology evidence="1">Single-pass type II membrane protein</topology>
    </subcellularLocation>
</comment>
<evidence type="ECO:0000256" key="2">
    <source>
        <dbReference type="ARBA" id="ARBA00004922"/>
    </source>
</evidence>
<dbReference type="EC" id="2.4.1.-" evidence="11"/>
<name>A0ABR4PZV2_9CEST</name>
<evidence type="ECO:0000256" key="6">
    <source>
        <dbReference type="ARBA" id="ARBA00022692"/>
    </source>
</evidence>
<evidence type="ECO:0000259" key="12">
    <source>
        <dbReference type="Pfam" id="PF02709"/>
    </source>
</evidence>
<gene>
    <name evidence="14" type="ORF">TcWFU_001597</name>
</gene>
<evidence type="ECO:0000313" key="15">
    <source>
        <dbReference type="Proteomes" id="UP001651158"/>
    </source>
</evidence>
<dbReference type="InterPro" id="IPR003859">
    <property type="entry name" value="Galactosyl_T"/>
</dbReference>
<evidence type="ECO:0000313" key="14">
    <source>
        <dbReference type="EMBL" id="KAL5102900.1"/>
    </source>
</evidence>
<keyword evidence="7 11" id="KW-0735">Signal-anchor</keyword>
<reference evidence="14 15" key="1">
    <citation type="journal article" date="2022" name="Front. Cell. Infect. Microbiol.">
        <title>The Genomes of Two Strains of Taenia crassiceps the Animal Model for the Study of Human Cysticercosis.</title>
        <authorList>
            <person name="Bobes R.J."/>
            <person name="Estrada K."/>
            <person name="Rios-Valencia D.G."/>
            <person name="Calderon-Gallegos A."/>
            <person name="de la Torre P."/>
            <person name="Carrero J.C."/>
            <person name="Sanchez-Flores A."/>
            <person name="Laclette J.P."/>
        </authorList>
    </citation>
    <scope>NUCLEOTIDE SEQUENCE [LARGE SCALE GENOMIC DNA]</scope>
    <source>
        <strain evidence="14">WFUcys</strain>
    </source>
</reference>
<evidence type="ECO:0000256" key="3">
    <source>
        <dbReference type="ARBA" id="ARBA00005735"/>
    </source>
</evidence>
<evidence type="ECO:0000256" key="1">
    <source>
        <dbReference type="ARBA" id="ARBA00004606"/>
    </source>
</evidence>
<comment type="pathway">
    <text evidence="2 11">Protein modification; protein glycosylation.</text>
</comment>
<proteinExistence type="inferred from homology"/>
<evidence type="ECO:0000256" key="4">
    <source>
        <dbReference type="ARBA" id="ARBA00022676"/>
    </source>
</evidence>
<keyword evidence="9 11" id="KW-0472">Membrane</keyword>
<dbReference type="Pfam" id="PF13733">
    <property type="entry name" value="Glyco_transf_7N"/>
    <property type="match status" value="1"/>
</dbReference>
<dbReference type="InterPro" id="IPR027995">
    <property type="entry name" value="Galactosyl_T_N"/>
</dbReference>
<comment type="similarity">
    <text evidence="3 11">Belongs to the glycosyltransferase 7 family.</text>
</comment>
<evidence type="ECO:0000256" key="9">
    <source>
        <dbReference type="ARBA" id="ARBA00023136"/>
    </source>
</evidence>
<keyword evidence="4 11" id="KW-0328">Glycosyltransferase</keyword>
<dbReference type="PANTHER" id="PTHR19300">
    <property type="entry name" value="BETA-1,4-GALACTOSYLTRANSFERASE"/>
    <property type="match status" value="1"/>
</dbReference>
<evidence type="ECO:0000256" key="8">
    <source>
        <dbReference type="ARBA" id="ARBA00022989"/>
    </source>
</evidence>
<accession>A0ABR4PZV2</accession>
<feature type="transmembrane region" description="Helical" evidence="11">
    <location>
        <begin position="31"/>
        <end position="52"/>
    </location>
</feature>
<evidence type="ECO:0000256" key="7">
    <source>
        <dbReference type="ARBA" id="ARBA00022968"/>
    </source>
</evidence>
<keyword evidence="5 11" id="KW-0808">Transferase</keyword>
<dbReference type="EMBL" id="JAKROA010000022">
    <property type="protein sequence ID" value="KAL5102900.1"/>
    <property type="molecule type" value="Genomic_DNA"/>
</dbReference>
<comment type="caution">
    <text evidence="14">The sequence shown here is derived from an EMBL/GenBank/DDBJ whole genome shotgun (WGS) entry which is preliminary data.</text>
</comment>
<evidence type="ECO:0000256" key="11">
    <source>
        <dbReference type="RuleBase" id="RU368121"/>
    </source>
</evidence>
<organism evidence="14 15">
    <name type="scientific">Taenia crassiceps</name>
    <dbReference type="NCBI Taxonomy" id="6207"/>
    <lineage>
        <taxon>Eukaryota</taxon>
        <taxon>Metazoa</taxon>
        <taxon>Spiralia</taxon>
        <taxon>Lophotrochozoa</taxon>
        <taxon>Platyhelminthes</taxon>
        <taxon>Cestoda</taxon>
        <taxon>Eucestoda</taxon>
        <taxon>Cyclophyllidea</taxon>
        <taxon>Taeniidae</taxon>
        <taxon>Taenia</taxon>
    </lineage>
</organism>
<evidence type="ECO:0000256" key="5">
    <source>
        <dbReference type="ARBA" id="ARBA00022679"/>
    </source>
</evidence>
<keyword evidence="8 11" id="KW-1133">Transmembrane helix</keyword>
<evidence type="ECO:0000259" key="13">
    <source>
        <dbReference type="Pfam" id="PF13733"/>
    </source>
</evidence>
<keyword evidence="15" id="KW-1185">Reference proteome</keyword>
<sequence length="333" mass="38859">MEGLNVGWVLETKSHFTSSDLSKMLITPRKVCTLLFTGGFVFILCYTGFVALQHFPNYPQPTILNPKDSVALGKQYYFASISLEEIDRLSEEHASKVTPLHLDYPSGEKVILLVSYRNRTFDLLVFLLHMTSYMRTINIPYEILITEQAGKARFNRAKLFNVALREIFDAKPGDRLYGYACFAFHDVDKIPISIKTPYHCLFRPHQLLRYVHHKKGGWRMHRGCLGGITLFRREHLEAMNGASNSFEGWGGEDDDLYKRVRYIHHRPQRARFDEGQFYEENGDSHVRDKSSERYRILAKSSPQQMLRDGLQQVKYQLIRRKDYSSFVWMLVMV</sequence>
<keyword evidence="10 11" id="KW-0325">Glycoprotein</keyword>
<dbReference type="Pfam" id="PF02709">
    <property type="entry name" value="Glyco_transf_7C"/>
    <property type="match status" value="1"/>
</dbReference>
<dbReference type="Gene3D" id="3.90.550.10">
    <property type="entry name" value="Spore Coat Polysaccharide Biosynthesis Protein SpsA, Chain A"/>
    <property type="match status" value="1"/>
</dbReference>
<keyword evidence="6 11" id="KW-0812">Transmembrane</keyword>
<dbReference type="InterPro" id="IPR027791">
    <property type="entry name" value="Galactosyl_T_C"/>
</dbReference>
<protein>
    <recommendedName>
        <fullName evidence="11">Beta-1,4-galactosyltransferase</fullName>
        <ecNumber evidence="11">2.4.1.-</ecNumber>
    </recommendedName>
</protein>